<dbReference type="Proteomes" id="UP001159042">
    <property type="component" value="Unassembled WGS sequence"/>
</dbReference>
<organism evidence="2 3">
    <name type="scientific">Exocentrus adspersus</name>
    <dbReference type="NCBI Taxonomy" id="1586481"/>
    <lineage>
        <taxon>Eukaryota</taxon>
        <taxon>Metazoa</taxon>
        <taxon>Ecdysozoa</taxon>
        <taxon>Arthropoda</taxon>
        <taxon>Hexapoda</taxon>
        <taxon>Insecta</taxon>
        <taxon>Pterygota</taxon>
        <taxon>Neoptera</taxon>
        <taxon>Endopterygota</taxon>
        <taxon>Coleoptera</taxon>
        <taxon>Polyphaga</taxon>
        <taxon>Cucujiformia</taxon>
        <taxon>Chrysomeloidea</taxon>
        <taxon>Cerambycidae</taxon>
        <taxon>Lamiinae</taxon>
        <taxon>Acanthocinini</taxon>
        <taxon>Exocentrus</taxon>
    </lineage>
</organism>
<comment type="caution">
    <text evidence="2">The sequence shown here is derived from an EMBL/GenBank/DDBJ whole genome shotgun (WGS) entry which is preliminary data.</text>
</comment>
<dbReference type="PROSITE" id="PS51257">
    <property type="entry name" value="PROKAR_LIPOPROTEIN"/>
    <property type="match status" value="1"/>
</dbReference>
<feature type="signal peptide" evidence="1">
    <location>
        <begin position="1"/>
        <end position="21"/>
    </location>
</feature>
<gene>
    <name evidence="2" type="ORF">NQ315_000408</name>
</gene>
<evidence type="ECO:0000313" key="2">
    <source>
        <dbReference type="EMBL" id="KAJ8915156.1"/>
    </source>
</evidence>
<dbReference type="AlphaFoldDB" id="A0AAV8VMN4"/>
<accession>A0AAV8VMN4</accession>
<evidence type="ECO:0000256" key="1">
    <source>
        <dbReference type="SAM" id="SignalP"/>
    </source>
</evidence>
<sequence>MCWSRACFWIFLASWFQACFSLECYTCSSQIGVPDVYNDCEYFRYAEWEHHKISQCIYEDSVCAKYIVDHSGLRWVHRSCQHHDICSVLSARYSNDMNMLLECDTCADGNLCNSAPLHVAGFLATSLVLLCGKFLV</sequence>
<feature type="chain" id="PRO_5043474077" description="Protein quiver" evidence="1">
    <location>
        <begin position="22"/>
        <end position="136"/>
    </location>
</feature>
<name>A0AAV8VMN4_9CUCU</name>
<protein>
    <recommendedName>
        <fullName evidence="4">Protein quiver</fullName>
    </recommendedName>
</protein>
<keyword evidence="1" id="KW-0732">Signal</keyword>
<evidence type="ECO:0000313" key="3">
    <source>
        <dbReference type="Proteomes" id="UP001159042"/>
    </source>
</evidence>
<keyword evidence="3" id="KW-1185">Reference proteome</keyword>
<dbReference type="EMBL" id="JANEYG010000057">
    <property type="protein sequence ID" value="KAJ8915156.1"/>
    <property type="molecule type" value="Genomic_DNA"/>
</dbReference>
<evidence type="ECO:0008006" key="4">
    <source>
        <dbReference type="Google" id="ProtNLM"/>
    </source>
</evidence>
<proteinExistence type="predicted"/>
<reference evidence="2 3" key="1">
    <citation type="journal article" date="2023" name="Insect Mol. Biol.">
        <title>Genome sequencing provides insights into the evolution of gene families encoding plant cell wall-degrading enzymes in longhorned beetles.</title>
        <authorList>
            <person name="Shin N.R."/>
            <person name="Okamura Y."/>
            <person name="Kirsch R."/>
            <person name="Pauchet Y."/>
        </authorList>
    </citation>
    <scope>NUCLEOTIDE SEQUENCE [LARGE SCALE GENOMIC DNA]</scope>
    <source>
        <strain evidence="2">EAD_L_NR</strain>
    </source>
</reference>